<dbReference type="Pfam" id="PF01471">
    <property type="entry name" value="PG_binding_1"/>
    <property type="match status" value="1"/>
</dbReference>
<evidence type="ECO:0000313" key="4">
    <source>
        <dbReference type="Proteomes" id="UP001620295"/>
    </source>
</evidence>
<feature type="region of interest" description="Disordered" evidence="1">
    <location>
        <begin position="52"/>
        <end position="103"/>
    </location>
</feature>
<dbReference type="InterPro" id="IPR036365">
    <property type="entry name" value="PGBD-like_sf"/>
</dbReference>
<feature type="domain" description="Peptidoglycan binding-like" evidence="2">
    <location>
        <begin position="188"/>
        <end position="246"/>
    </location>
</feature>
<organism evidence="3 4">
    <name type="scientific">Streptomyces milbemycinicus</name>
    <dbReference type="NCBI Taxonomy" id="476552"/>
    <lineage>
        <taxon>Bacteria</taxon>
        <taxon>Bacillati</taxon>
        <taxon>Actinomycetota</taxon>
        <taxon>Actinomycetes</taxon>
        <taxon>Kitasatosporales</taxon>
        <taxon>Streptomycetaceae</taxon>
        <taxon>Streptomyces</taxon>
    </lineage>
</organism>
<evidence type="ECO:0000256" key="1">
    <source>
        <dbReference type="SAM" id="MobiDB-lite"/>
    </source>
</evidence>
<dbReference type="EMBL" id="JBJDQH010000004">
    <property type="protein sequence ID" value="MFK4265873.1"/>
    <property type="molecule type" value="Genomic_DNA"/>
</dbReference>
<name>A0ABW8LJX2_9ACTN</name>
<proteinExistence type="predicted"/>
<feature type="compositionally biased region" description="Low complexity" evidence="1">
    <location>
        <begin position="74"/>
        <end position="103"/>
    </location>
</feature>
<evidence type="ECO:0000313" key="3">
    <source>
        <dbReference type="EMBL" id="MFK4265873.1"/>
    </source>
</evidence>
<comment type="caution">
    <text evidence="3">The sequence shown here is derived from an EMBL/GenBank/DDBJ whole genome shotgun (WGS) entry which is preliminary data.</text>
</comment>
<dbReference type="SUPFAM" id="SSF47090">
    <property type="entry name" value="PGBD-like"/>
    <property type="match status" value="1"/>
</dbReference>
<dbReference type="RefSeq" id="WP_358640674.1">
    <property type="nucleotide sequence ID" value="NZ_JBFACG010000008.1"/>
</dbReference>
<evidence type="ECO:0000259" key="2">
    <source>
        <dbReference type="Pfam" id="PF01471"/>
    </source>
</evidence>
<keyword evidence="4" id="KW-1185">Reference proteome</keyword>
<feature type="region of interest" description="Disordered" evidence="1">
    <location>
        <begin position="135"/>
        <end position="196"/>
    </location>
</feature>
<dbReference type="InterPro" id="IPR002477">
    <property type="entry name" value="Peptidoglycan-bd-like"/>
</dbReference>
<sequence>MAAGTDPEQPTGRQVIEPTRIFRAVTKPDREGDPPADGWMEDLDLFRPLVEGTPPRAYDLGDADTEEFELGLRTATEPPSSAAPADSTGSAGSSAAHAAPAAPPFWRRSRPAALAAAGAVGAGLALTLVLLIPGADGSTAAQPDPGSGTPSGRTSAPAAPTASAAPPSGDGQGGQGEGQDAVLSLGDSGPEVSELQSRLLRIPDVYTGGSVNGQYDQSLASAVARFQLWYGIRGDEDGVYGDDTRRDLESRT</sequence>
<reference evidence="3 4" key="1">
    <citation type="submission" date="2024-11" db="EMBL/GenBank/DDBJ databases">
        <title>The Natural Products Discovery Center: Release of the First 8490 Sequenced Strains for Exploring Actinobacteria Biosynthetic Diversity.</title>
        <authorList>
            <person name="Kalkreuter E."/>
            <person name="Kautsar S.A."/>
            <person name="Yang D."/>
            <person name="Bader C.D."/>
            <person name="Teijaro C.N."/>
            <person name="Fluegel L."/>
            <person name="Davis C.M."/>
            <person name="Simpson J.R."/>
            <person name="Lauterbach L."/>
            <person name="Steele A.D."/>
            <person name="Gui C."/>
            <person name="Meng S."/>
            <person name="Li G."/>
            <person name="Viehrig K."/>
            <person name="Ye F."/>
            <person name="Su P."/>
            <person name="Kiefer A.F."/>
            <person name="Nichols A."/>
            <person name="Cepeda A.J."/>
            <person name="Yan W."/>
            <person name="Fan B."/>
            <person name="Jiang Y."/>
            <person name="Adhikari A."/>
            <person name="Zheng C.-J."/>
            <person name="Schuster L."/>
            <person name="Cowan T.M."/>
            <person name="Smanski M.J."/>
            <person name="Chevrette M.G."/>
            <person name="De Carvalho L.P.S."/>
            <person name="Shen B."/>
        </authorList>
    </citation>
    <scope>NUCLEOTIDE SEQUENCE [LARGE SCALE GENOMIC DNA]</scope>
    <source>
        <strain evidence="3 4">NPDC020863</strain>
    </source>
</reference>
<gene>
    <name evidence="3" type="ORF">ACI2L5_13125</name>
</gene>
<dbReference type="Proteomes" id="UP001620295">
    <property type="component" value="Unassembled WGS sequence"/>
</dbReference>
<accession>A0ABW8LJX2</accession>
<feature type="region of interest" description="Disordered" evidence="1">
    <location>
        <begin position="1"/>
        <end position="40"/>
    </location>
</feature>
<dbReference type="Gene3D" id="1.10.101.10">
    <property type="entry name" value="PGBD-like superfamily/PGBD"/>
    <property type="match status" value="1"/>
</dbReference>
<protein>
    <submittedName>
        <fullName evidence="3">Peptidoglycan-binding domain-containing protein</fullName>
    </submittedName>
</protein>
<dbReference type="InterPro" id="IPR036366">
    <property type="entry name" value="PGBDSf"/>
</dbReference>
<feature type="compositionally biased region" description="Low complexity" evidence="1">
    <location>
        <begin position="154"/>
        <end position="169"/>
    </location>
</feature>